<dbReference type="AlphaFoldDB" id="A0A9P4QEJ8"/>
<comment type="caution">
    <text evidence="4">The sequence shown here is derived from an EMBL/GenBank/DDBJ whole genome shotgun (WGS) entry which is preliminary data.</text>
</comment>
<dbReference type="PANTHER" id="PTHR15837:SF0">
    <property type="entry name" value="RAN GUANINE NUCLEOTIDE RELEASE FACTOR"/>
    <property type="match status" value="1"/>
</dbReference>
<dbReference type="GO" id="GO:0031267">
    <property type="term" value="F:small GTPase binding"/>
    <property type="evidence" value="ECO:0007669"/>
    <property type="project" value="TreeGrafter"/>
</dbReference>
<reference evidence="4" key="1">
    <citation type="journal article" date="2020" name="Stud. Mycol.">
        <title>101 Dothideomycetes genomes: a test case for predicting lifestyles and emergence of pathogens.</title>
        <authorList>
            <person name="Haridas S."/>
            <person name="Albert R."/>
            <person name="Binder M."/>
            <person name="Bloem J."/>
            <person name="Labutti K."/>
            <person name="Salamov A."/>
            <person name="Andreopoulos B."/>
            <person name="Baker S."/>
            <person name="Barry K."/>
            <person name="Bills G."/>
            <person name="Bluhm B."/>
            <person name="Cannon C."/>
            <person name="Castanera R."/>
            <person name="Culley D."/>
            <person name="Daum C."/>
            <person name="Ezra D."/>
            <person name="Gonzalez J."/>
            <person name="Henrissat B."/>
            <person name="Kuo A."/>
            <person name="Liang C."/>
            <person name="Lipzen A."/>
            <person name="Lutzoni F."/>
            <person name="Magnuson J."/>
            <person name="Mondo S."/>
            <person name="Nolan M."/>
            <person name="Ohm R."/>
            <person name="Pangilinan J."/>
            <person name="Park H.-J."/>
            <person name="Ramirez L."/>
            <person name="Alfaro M."/>
            <person name="Sun H."/>
            <person name="Tritt A."/>
            <person name="Yoshinaga Y."/>
            <person name="Zwiers L.-H."/>
            <person name="Turgeon B."/>
            <person name="Goodwin S."/>
            <person name="Spatafora J."/>
            <person name="Crous P."/>
            <person name="Grigoriev I."/>
        </authorList>
    </citation>
    <scope>NUCLEOTIDE SEQUENCE</scope>
    <source>
        <strain evidence="4">CBS 116435</strain>
    </source>
</reference>
<keyword evidence="2" id="KW-0813">Transport</keyword>
<evidence type="ECO:0000313" key="4">
    <source>
        <dbReference type="EMBL" id="KAF2723446.1"/>
    </source>
</evidence>
<name>A0A9P4QEJ8_9PEZI</name>
<keyword evidence="3" id="KW-0653">Protein transport</keyword>
<evidence type="ECO:0000256" key="3">
    <source>
        <dbReference type="ARBA" id="ARBA00022927"/>
    </source>
</evidence>
<gene>
    <name evidence="4" type="ORF">K431DRAFT_282903</name>
</gene>
<protein>
    <submittedName>
        <fullName evidence="4">Mog1p/PsbP-like protein</fullName>
    </submittedName>
</protein>
<dbReference type="GO" id="GO:0005634">
    <property type="term" value="C:nucleus"/>
    <property type="evidence" value="ECO:0007669"/>
    <property type="project" value="TreeGrafter"/>
</dbReference>
<dbReference type="SUPFAM" id="SSF55724">
    <property type="entry name" value="Mog1p/PsbP-like"/>
    <property type="match status" value="1"/>
</dbReference>
<evidence type="ECO:0000256" key="1">
    <source>
        <dbReference type="ARBA" id="ARBA00010307"/>
    </source>
</evidence>
<dbReference type="Gene3D" id="3.40.1000.10">
    <property type="entry name" value="Mog1/PsbP, alpha/beta/alpha sandwich"/>
    <property type="match status" value="1"/>
</dbReference>
<dbReference type="GO" id="GO:0005085">
    <property type="term" value="F:guanyl-nucleotide exchange factor activity"/>
    <property type="evidence" value="ECO:0007669"/>
    <property type="project" value="TreeGrafter"/>
</dbReference>
<dbReference type="Pfam" id="PF04603">
    <property type="entry name" value="Mog1"/>
    <property type="match status" value="1"/>
</dbReference>
<dbReference type="InterPro" id="IPR016123">
    <property type="entry name" value="Mog1/PsbP_a/b/a-sand"/>
</dbReference>
<accession>A0A9P4QEJ8</accession>
<evidence type="ECO:0000256" key="2">
    <source>
        <dbReference type="ARBA" id="ARBA00022448"/>
    </source>
</evidence>
<sequence>MRQYTKRDLYGGAIVCDLPSNFADVSDIRQVPDNQEVWLDANGYTSIIFDILERVNMPTDYEALDFHVLDSVGQEDMARTTVWMRGDAHFSKLPPNTTCLTFLATTPAGENDRGRSNNADFSGLLVTLVRLEQQSTDIVISINVPHLPTEYVAEDVDVSSGKLGPLLQQAVELRERVTESFDIKEWGLFVE</sequence>
<dbReference type="OrthoDB" id="10255285at2759"/>
<organism evidence="4 5">
    <name type="scientific">Polychaeton citri CBS 116435</name>
    <dbReference type="NCBI Taxonomy" id="1314669"/>
    <lineage>
        <taxon>Eukaryota</taxon>
        <taxon>Fungi</taxon>
        <taxon>Dikarya</taxon>
        <taxon>Ascomycota</taxon>
        <taxon>Pezizomycotina</taxon>
        <taxon>Dothideomycetes</taxon>
        <taxon>Dothideomycetidae</taxon>
        <taxon>Capnodiales</taxon>
        <taxon>Capnodiaceae</taxon>
        <taxon>Polychaeton</taxon>
    </lineage>
</organism>
<dbReference type="GO" id="GO:0006606">
    <property type="term" value="P:protein import into nucleus"/>
    <property type="evidence" value="ECO:0007669"/>
    <property type="project" value="TreeGrafter"/>
</dbReference>
<keyword evidence="5" id="KW-1185">Reference proteome</keyword>
<dbReference type="PANTHER" id="PTHR15837">
    <property type="entry name" value="RAN GUANINE NUCLEOTIDE RELEASE FACTOR"/>
    <property type="match status" value="1"/>
</dbReference>
<dbReference type="Proteomes" id="UP000799441">
    <property type="component" value="Unassembled WGS sequence"/>
</dbReference>
<comment type="similarity">
    <text evidence="1">Belongs to the MOG1 family.</text>
</comment>
<dbReference type="InterPro" id="IPR007681">
    <property type="entry name" value="Mog1"/>
</dbReference>
<evidence type="ECO:0000313" key="5">
    <source>
        <dbReference type="Proteomes" id="UP000799441"/>
    </source>
</evidence>
<proteinExistence type="inferred from homology"/>
<dbReference type="EMBL" id="MU003776">
    <property type="protein sequence ID" value="KAF2723446.1"/>
    <property type="molecule type" value="Genomic_DNA"/>
</dbReference>